<dbReference type="InterPro" id="IPR001841">
    <property type="entry name" value="Znf_RING"/>
</dbReference>
<evidence type="ECO:0000259" key="4">
    <source>
        <dbReference type="PROSITE" id="PS50089"/>
    </source>
</evidence>
<dbReference type="AlphaFoldDB" id="A0A8X6KJ41"/>
<dbReference type="PROSITE" id="PS50089">
    <property type="entry name" value="ZF_RING_2"/>
    <property type="match status" value="1"/>
</dbReference>
<dbReference type="EMBL" id="BMAO01011577">
    <property type="protein sequence ID" value="GFQ74761.1"/>
    <property type="molecule type" value="Genomic_DNA"/>
</dbReference>
<dbReference type="SMART" id="SM00184">
    <property type="entry name" value="RING"/>
    <property type="match status" value="1"/>
</dbReference>
<dbReference type="Gene3D" id="3.30.40.10">
    <property type="entry name" value="Zinc/RING finger domain, C3HC4 (zinc finger)"/>
    <property type="match status" value="1"/>
</dbReference>
<keyword evidence="2" id="KW-0862">Zinc</keyword>
<proteinExistence type="predicted"/>
<evidence type="ECO:0000256" key="3">
    <source>
        <dbReference type="PROSITE-ProRule" id="PRU00175"/>
    </source>
</evidence>
<evidence type="ECO:0000256" key="2">
    <source>
        <dbReference type="ARBA" id="ARBA00022833"/>
    </source>
</evidence>
<keyword evidence="6" id="KW-1185">Reference proteome</keyword>
<dbReference type="OrthoDB" id="8062037at2759"/>
<dbReference type="Proteomes" id="UP000887116">
    <property type="component" value="Unassembled WGS sequence"/>
</dbReference>
<dbReference type="SUPFAM" id="SSF57850">
    <property type="entry name" value="RING/U-box"/>
    <property type="match status" value="1"/>
</dbReference>
<protein>
    <recommendedName>
        <fullName evidence="4">RING-type domain-containing protein</fullName>
    </recommendedName>
</protein>
<reference evidence="5" key="1">
    <citation type="submission" date="2020-07" db="EMBL/GenBank/DDBJ databases">
        <title>Multicomponent nature underlies the extraordinary mechanical properties of spider dragline silk.</title>
        <authorList>
            <person name="Kono N."/>
            <person name="Nakamura H."/>
            <person name="Mori M."/>
            <person name="Yoshida Y."/>
            <person name="Ohtoshi R."/>
            <person name="Malay A.D."/>
            <person name="Moran D.A.P."/>
            <person name="Tomita M."/>
            <person name="Numata K."/>
            <person name="Arakawa K."/>
        </authorList>
    </citation>
    <scope>NUCLEOTIDE SEQUENCE</scope>
</reference>
<evidence type="ECO:0000256" key="1">
    <source>
        <dbReference type="ARBA" id="ARBA00022771"/>
    </source>
</evidence>
<keyword evidence="1 3" id="KW-0479">Metal-binding</keyword>
<name>A0A8X6KJ41_TRICU</name>
<sequence>MATRNDSSPVEEQVSQIQITEVMSIPPVIFHLTCVKCNGIDLFYKRKFLLACGHIYHYSCIKEFKTGDFTFMCPMCLIAGEVYDIIIHE</sequence>
<keyword evidence="1 3" id="KW-0863">Zinc-finger</keyword>
<dbReference type="GO" id="GO:0008270">
    <property type="term" value="F:zinc ion binding"/>
    <property type="evidence" value="ECO:0007669"/>
    <property type="project" value="UniProtKB-KW"/>
</dbReference>
<accession>A0A8X6KJ41</accession>
<dbReference type="InterPro" id="IPR013083">
    <property type="entry name" value="Znf_RING/FYVE/PHD"/>
</dbReference>
<gene>
    <name evidence="5" type="ORF">TNCT_673921</name>
</gene>
<organism evidence="5 6">
    <name type="scientific">Trichonephila clavata</name>
    <name type="common">Joro spider</name>
    <name type="synonym">Nephila clavata</name>
    <dbReference type="NCBI Taxonomy" id="2740835"/>
    <lineage>
        <taxon>Eukaryota</taxon>
        <taxon>Metazoa</taxon>
        <taxon>Ecdysozoa</taxon>
        <taxon>Arthropoda</taxon>
        <taxon>Chelicerata</taxon>
        <taxon>Arachnida</taxon>
        <taxon>Araneae</taxon>
        <taxon>Araneomorphae</taxon>
        <taxon>Entelegynae</taxon>
        <taxon>Araneoidea</taxon>
        <taxon>Nephilidae</taxon>
        <taxon>Trichonephila</taxon>
    </lineage>
</organism>
<evidence type="ECO:0000313" key="6">
    <source>
        <dbReference type="Proteomes" id="UP000887116"/>
    </source>
</evidence>
<comment type="caution">
    <text evidence="5">The sequence shown here is derived from an EMBL/GenBank/DDBJ whole genome shotgun (WGS) entry which is preliminary data.</text>
</comment>
<evidence type="ECO:0000313" key="5">
    <source>
        <dbReference type="EMBL" id="GFQ74761.1"/>
    </source>
</evidence>
<feature type="domain" description="RING-type" evidence="4">
    <location>
        <begin position="34"/>
        <end position="76"/>
    </location>
</feature>